<sequence length="98" mass="11305">MPKYRKKPVVVEAVRWTGSNLEEIRNFVGSDLIEDYMELFSVNGTLKKMLVDIAIDTLEGTMRVDYGDYIIKGVQGEFYPCKPDIFEQTYEEVIEDGN</sequence>
<gene>
    <name evidence="1" type="ORF">PM738_14075</name>
</gene>
<dbReference type="RefSeq" id="WP_272019091.1">
    <property type="nucleotide sequence ID" value="NZ_JAQLKE010000027.1"/>
</dbReference>
<protein>
    <recommendedName>
        <fullName evidence="3">Phage protein</fullName>
    </recommendedName>
</protein>
<dbReference type="Proteomes" id="UP001211987">
    <property type="component" value="Unassembled WGS sequence"/>
</dbReference>
<evidence type="ECO:0000313" key="1">
    <source>
        <dbReference type="EMBL" id="MDB7084933.1"/>
    </source>
</evidence>
<accession>A0AB35IMR5</accession>
<dbReference type="AlphaFoldDB" id="A0AB35IMR5"/>
<reference evidence="1" key="1">
    <citation type="submission" date="2023-01" db="EMBL/GenBank/DDBJ databases">
        <title>Human gut microbiome strain richness.</title>
        <authorList>
            <person name="Chen-Liaw A."/>
        </authorList>
    </citation>
    <scope>NUCLEOTIDE SEQUENCE</scope>
    <source>
        <strain evidence="1">1001217st2_G6_1001217B_191108</strain>
    </source>
</reference>
<proteinExistence type="predicted"/>
<comment type="caution">
    <text evidence="1">The sequence shown here is derived from an EMBL/GenBank/DDBJ whole genome shotgun (WGS) entry which is preliminary data.</text>
</comment>
<organism evidence="1 2">
    <name type="scientific">Thomasclavelia ramosa</name>
    <dbReference type="NCBI Taxonomy" id="1547"/>
    <lineage>
        <taxon>Bacteria</taxon>
        <taxon>Bacillati</taxon>
        <taxon>Bacillota</taxon>
        <taxon>Erysipelotrichia</taxon>
        <taxon>Erysipelotrichales</taxon>
        <taxon>Coprobacillaceae</taxon>
        <taxon>Thomasclavelia</taxon>
    </lineage>
</organism>
<dbReference type="EMBL" id="JAQLKE010000027">
    <property type="protein sequence ID" value="MDB7084933.1"/>
    <property type="molecule type" value="Genomic_DNA"/>
</dbReference>
<evidence type="ECO:0000313" key="2">
    <source>
        <dbReference type="Proteomes" id="UP001211987"/>
    </source>
</evidence>
<name>A0AB35IMR5_9FIRM</name>
<evidence type="ECO:0008006" key="3">
    <source>
        <dbReference type="Google" id="ProtNLM"/>
    </source>
</evidence>